<sequence length="121" mass="13551">MLKGMTSLNVDLQTYKRTHLLTSDQIVFCKFYLIRSRQTDNNKVQPCPKSVLIVKVGAHAGTTASVQLTVSNVLRLRHKERLASARLQGVARVAATAGVEPVAFVKLRPAVNEKYRRRHIV</sequence>
<evidence type="ECO:0000313" key="2">
    <source>
        <dbReference type="Proteomes" id="UP000789390"/>
    </source>
</evidence>
<name>A0A8J2WI56_9CRUS</name>
<dbReference type="Proteomes" id="UP000789390">
    <property type="component" value="Unassembled WGS sequence"/>
</dbReference>
<keyword evidence="2" id="KW-1185">Reference proteome</keyword>
<organism evidence="1 2">
    <name type="scientific">Daphnia galeata</name>
    <dbReference type="NCBI Taxonomy" id="27404"/>
    <lineage>
        <taxon>Eukaryota</taxon>
        <taxon>Metazoa</taxon>
        <taxon>Ecdysozoa</taxon>
        <taxon>Arthropoda</taxon>
        <taxon>Crustacea</taxon>
        <taxon>Branchiopoda</taxon>
        <taxon>Diplostraca</taxon>
        <taxon>Cladocera</taxon>
        <taxon>Anomopoda</taxon>
        <taxon>Daphniidae</taxon>
        <taxon>Daphnia</taxon>
    </lineage>
</organism>
<comment type="caution">
    <text evidence="1">The sequence shown here is derived from an EMBL/GenBank/DDBJ whole genome shotgun (WGS) entry which is preliminary data.</text>
</comment>
<dbReference type="AlphaFoldDB" id="A0A8J2WI56"/>
<evidence type="ECO:0000313" key="1">
    <source>
        <dbReference type="EMBL" id="CAH0105180.1"/>
    </source>
</evidence>
<proteinExistence type="predicted"/>
<gene>
    <name evidence="1" type="ORF">DGAL_LOCUS8194</name>
</gene>
<protein>
    <submittedName>
        <fullName evidence="1">Uncharacterized protein</fullName>
    </submittedName>
</protein>
<reference evidence="1" key="1">
    <citation type="submission" date="2021-11" db="EMBL/GenBank/DDBJ databases">
        <authorList>
            <person name="Schell T."/>
        </authorList>
    </citation>
    <scope>NUCLEOTIDE SEQUENCE</scope>
    <source>
        <strain evidence="1">M5</strain>
    </source>
</reference>
<dbReference type="EMBL" id="CAKKLH010000172">
    <property type="protein sequence ID" value="CAH0105180.1"/>
    <property type="molecule type" value="Genomic_DNA"/>
</dbReference>
<accession>A0A8J2WI56</accession>